<dbReference type="SUPFAM" id="SSF51735">
    <property type="entry name" value="NAD(P)-binding Rossmann-fold domains"/>
    <property type="match status" value="1"/>
</dbReference>
<proteinExistence type="predicted"/>
<dbReference type="Proteomes" id="UP001151071">
    <property type="component" value="Unassembled WGS sequence"/>
</dbReference>
<dbReference type="PANTHER" id="PTHR33303:SF2">
    <property type="entry name" value="COA-BINDING DOMAIN-CONTAINING PROTEIN"/>
    <property type="match status" value="1"/>
</dbReference>
<accession>A0A9X3TTD0</accession>
<sequence>MFHNPSDERRRQLLEEAKTIAVVGLSNKPERTSYMVAAAMQNAGYRIIPVNPTIAGETVLGERAVASLSEIDEPVDIVNVFRRSEDVPPVAEEAVKLKPKALWLQQGIVSEEAAALAKQHGIEVIMDLCIKVDHALLRVGKK</sequence>
<dbReference type="SMART" id="SM00881">
    <property type="entry name" value="CoA_binding"/>
    <property type="match status" value="1"/>
</dbReference>
<gene>
    <name evidence="2" type="ORF">O3V59_20785</name>
</gene>
<dbReference type="InterPro" id="IPR036291">
    <property type="entry name" value="NAD(P)-bd_dom_sf"/>
</dbReference>
<name>A0A9X3TTD0_9BACL</name>
<dbReference type="EMBL" id="JAPYYP010000042">
    <property type="protein sequence ID" value="MDA5110782.1"/>
    <property type="molecule type" value="Genomic_DNA"/>
</dbReference>
<evidence type="ECO:0000313" key="3">
    <source>
        <dbReference type="Proteomes" id="UP001151071"/>
    </source>
</evidence>
<protein>
    <submittedName>
        <fullName evidence="2">CoA-binding protein</fullName>
    </submittedName>
</protein>
<dbReference type="PANTHER" id="PTHR33303">
    <property type="entry name" value="CYTOPLASMIC PROTEIN-RELATED"/>
    <property type="match status" value="1"/>
</dbReference>
<keyword evidence="3" id="KW-1185">Reference proteome</keyword>
<dbReference type="RefSeq" id="WP_029098418.1">
    <property type="nucleotide sequence ID" value="NZ_JAPYYP010000042.1"/>
</dbReference>
<evidence type="ECO:0000259" key="1">
    <source>
        <dbReference type="SMART" id="SM00881"/>
    </source>
</evidence>
<comment type="caution">
    <text evidence="2">The sequence shown here is derived from an EMBL/GenBank/DDBJ whole genome shotgun (WGS) entry which is preliminary data.</text>
</comment>
<dbReference type="Gene3D" id="3.40.50.720">
    <property type="entry name" value="NAD(P)-binding Rossmann-like Domain"/>
    <property type="match status" value="1"/>
</dbReference>
<evidence type="ECO:0000313" key="2">
    <source>
        <dbReference type="EMBL" id="MDA5110782.1"/>
    </source>
</evidence>
<dbReference type="InterPro" id="IPR003781">
    <property type="entry name" value="CoA-bd"/>
</dbReference>
<organism evidence="2 3">
    <name type="scientific">Brevibacillus thermoruber</name>
    <dbReference type="NCBI Taxonomy" id="33942"/>
    <lineage>
        <taxon>Bacteria</taxon>
        <taxon>Bacillati</taxon>
        <taxon>Bacillota</taxon>
        <taxon>Bacilli</taxon>
        <taxon>Bacillales</taxon>
        <taxon>Paenibacillaceae</taxon>
        <taxon>Brevibacillus</taxon>
    </lineage>
</organism>
<dbReference type="Pfam" id="PF13380">
    <property type="entry name" value="CoA_binding_2"/>
    <property type="match status" value="1"/>
</dbReference>
<reference evidence="2" key="1">
    <citation type="submission" date="2022-12" db="EMBL/GenBank/DDBJ databases">
        <title>Draft genome sequence of the thermophilic strain Brevibacillus thermoruber HT42, isolated from Los Humeros, Puebla, Mexico, with biotechnological potential.</title>
        <authorList>
            <person name="Lara Sanchez J."/>
            <person name="Solis Palacios R."/>
            <person name="Bustos Baena A.S."/>
            <person name="Ruz Baez A.E."/>
            <person name="Espinosa Luna G."/>
            <person name="Oliart Ros R.M."/>
        </authorList>
    </citation>
    <scope>NUCLEOTIDE SEQUENCE</scope>
    <source>
        <strain evidence="2">HT42</strain>
    </source>
</reference>
<feature type="domain" description="CoA-binding" evidence="1">
    <location>
        <begin position="13"/>
        <end position="108"/>
    </location>
</feature>
<dbReference type="AlphaFoldDB" id="A0A9X3TTD0"/>